<dbReference type="GO" id="GO:0030170">
    <property type="term" value="F:pyridoxal phosphate binding"/>
    <property type="evidence" value="ECO:0007669"/>
    <property type="project" value="InterPro"/>
</dbReference>
<comment type="caution">
    <text evidence="8">The sequence shown here is derived from an EMBL/GenBank/DDBJ whole genome shotgun (WGS) entry which is preliminary data.</text>
</comment>
<evidence type="ECO:0000256" key="3">
    <source>
        <dbReference type="ARBA" id="ARBA00022576"/>
    </source>
</evidence>
<dbReference type="InterPro" id="IPR015421">
    <property type="entry name" value="PyrdxlP-dep_Trfase_major"/>
</dbReference>
<dbReference type="InterPro" id="IPR015424">
    <property type="entry name" value="PyrdxlP-dep_Trfase"/>
</dbReference>
<evidence type="ECO:0000256" key="5">
    <source>
        <dbReference type="ARBA" id="ARBA00022898"/>
    </source>
</evidence>
<organism evidence="8 9">
    <name type="scientific">Vitis rotundifolia</name>
    <name type="common">Muscadine grape</name>
    <dbReference type="NCBI Taxonomy" id="103349"/>
    <lineage>
        <taxon>Eukaryota</taxon>
        <taxon>Viridiplantae</taxon>
        <taxon>Streptophyta</taxon>
        <taxon>Embryophyta</taxon>
        <taxon>Tracheophyta</taxon>
        <taxon>Spermatophyta</taxon>
        <taxon>Magnoliopsida</taxon>
        <taxon>eudicotyledons</taxon>
        <taxon>Gunneridae</taxon>
        <taxon>Pentapetalae</taxon>
        <taxon>rosids</taxon>
        <taxon>Vitales</taxon>
        <taxon>Vitaceae</taxon>
        <taxon>Viteae</taxon>
        <taxon>Vitis</taxon>
    </lineage>
</organism>
<evidence type="ECO:0000256" key="4">
    <source>
        <dbReference type="ARBA" id="ARBA00022679"/>
    </source>
</evidence>
<dbReference type="PANTHER" id="PTHR46383:SF1">
    <property type="entry name" value="ASPARTATE AMINOTRANSFERASE"/>
    <property type="match status" value="1"/>
</dbReference>
<evidence type="ECO:0000259" key="7">
    <source>
        <dbReference type="Pfam" id="PF00155"/>
    </source>
</evidence>
<dbReference type="CDD" id="cd00609">
    <property type="entry name" value="AAT_like"/>
    <property type="match status" value="1"/>
</dbReference>
<proteinExistence type="inferred from homology"/>
<feature type="transmembrane region" description="Helical" evidence="6">
    <location>
        <begin position="21"/>
        <end position="41"/>
    </location>
</feature>
<feature type="domain" description="Aminotransferase class I/classII large" evidence="7">
    <location>
        <begin position="101"/>
        <end position="199"/>
    </location>
</feature>
<dbReference type="GO" id="GO:0006520">
    <property type="term" value="P:amino acid metabolic process"/>
    <property type="evidence" value="ECO:0007669"/>
    <property type="project" value="InterPro"/>
</dbReference>
<protein>
    <recommendedName>
        <fullName evidence="7">Aminotransferase class I/classII large domain-containing protein</fullName>
    </recommendedName>
</protein>
<accession>A0AA38YI13</accession>
<evidence type="ECO:0000256" key="2">
    <source>
        <dbReference type="ARBA" id="ARBA00007441"/>
    </source>
</evidence>
<dbReference type="PROSITE" id="PS51257">
    <property type="entry name" value="PROKAR_LIPOPROTEIN"/>
    <property type="match status" value="1"/>
</dbReference>
<keyword evidence="3" id="KW-0032">Aminotransferase</keyword>
<evidence type="ECO:0000313" key="9">
    <source>
        <dbReference type="Proteomes" id="UP001168098"/>
    </source>
</evidence>
<keyword evidence="6" id="KW-0472">Membrane</keyword>
<evidence type="ECO:0000313" key="8">
    <source>
        <dbReference type="EMBL" id="KAJ9670791.1"/>
    </source>
</evidence>
<dbReference type="Proteomes" id="UP001168098">
    <property type="component" value="Unassembled WGS sequence"/>
</dbReference>
<evidence type="ECO:0000256" key="6">
    <source>
        <dbReference type="SAM" id="Phobius"/>
    </source>
</evidence>
<sequence>MIENQKSPQCIVCLLWSGCELLGLATISLASISLASLVVMLSSSGPSILHTTSSVTPSSFLQYGELHIAHEGPQQWKDSIKCGERYTPNKRKRKIGWFVLRVIIPAPLWVSYPEMARLADATPVNVPTLVFENFLLDPKLLESKLTEKSRLLILCSPSHPTRSVYSKKLLEEIAQTVAKHLRLLFLSDEIYEHIIYAPATHTSFARHVGGDFDIHFRCQWYSSESSSCRIRNGLCWWGGCFHNGKSIRERRDFLVKSFGELEGVKISEPQYGAEAEGFGIIENSESLRRYLLDKAQVALVPGDAFRDDKCIRISYAASLSTLHAAIERLKKAVVPLRPPIRV</sequence>
<dbReference type="InterPro" id="IPR015422">
    <property type="entry name" value="PyrdxlP-dep_Trfase_small"/>
</dbReference>
<dbReference type="Gene3D" id="3.40.640.10">
    <property type="entry name" value="Type I PLP-dependent aspartate aminotransferase-like (Major domain)"/>
    <property type="match status" value="1"/>
</dbReference>
<keyword evidence="4" id="KW-0808">Transferase</keyword>
<keyword evidence="9" id="KW-1185">Reference proteome</keyword>
<evidence type="ECO:0000256" key="1">
    <source>
        <dbReference type="ARBA" id="ARBA00001933"/>
    </source>
</evidence>
<keyword evidence="5" id="KW-0663">Pyridoxal phosphate</keyword>
<gene>
    <name evidence="8" type="ORF">PVL29_026993</name>
</gene>
<reference evidence="8 9" key="1">
    <citation type="journal article" date="2023" name="BMC Biotechnol.">
        <title>Vitis rotundifolia cv Carlos genome sequencing.</title>
        <authorList>
            <person name="Huff M."/>
            <person name="Hulse-Kemp A."/>
            <person name="Scheffler B."/>
            <person name="Youngblood R."/>
            <person name="Simpson S."/>
            <person name="Babiker E."/>
            <person name="Staton M."/>
        </authorList>
    </citation>
    <scope>NUCLEOTIDE SEQUENCE [LARGE SCALE GENOMIC DNA]</scope>
    <source>
        <tissue evidence="8">Leaf</tissue>
    </source>
</reference>
<comment type="similarity">
    <text evidence="2">Belongs to the class-I pyridoxal-phosphate-dependent aminotransferase family.</text>
</comment>
<dbReference type="InterPro" id="IPR004839">
    <property type="entry name" value="Aminotransferase_I/II_large"/>
</dbReference>
<comment type="cofactor">
    <cofactor evidence="1">
        <name>pyridoxal 5'-phosphate</name>
        <dbReference type="ChEBI" id="CHEBI:597326"/>
    </cofactor>
</comment>
<dbReference type="Pfam" id="PF00155">
    <property type="entry name" value="Aminotran_1_2"/>
    <property type="match status" value="1"/>
</dbReference>
<name>A0AA38YI13_VITRO</name>
<keyword evidence="6" id="KW-0812">Transmembrane</keyword>
<dbReference type="SUPFAM" id="SSF53383">
    <property type="entry name" value="PLP-dependent transferases"/>
    <property type="match status" value="1"/>
</dbReference>
<dbReference type="AlphaFoldDB" id="A0AA38YI13"/>
<dbReference type="Gene3D" id="3.90.1150.10">
    <property type="entry name" value="Aspartate Aminotransferase, domain 1"/>
    <property type="match status" value="1"/>
</dbReference>
<dbReference type="EMBL" id="JARBHA010000020">
    <property type="protein sequence ID" value="KAJ9670791.1"/>
    <property type="molecule type" value="Genomic_DNA"/>
</dbReference>
<dbReference type="InterPro" id="IPR050596">
    <property type="entry name" value="AspAT/PAT-like"/>
</dbReference>
<dbReference type="PANTHER" id="PTHR46383">
    <property type="entry name" value="ASPARTATE AMINOTRANSFERASE"/>
    <property type="match status" value="1"/>
</dbReference>
<dbReference type="GO" id="GO:0008483">
    <property type="term" value="F:transaminase activity"/>
    <property type="evidence" value="ECO:0007669"/>
    <property type="project" value="UniProtKB-KW"/>
</dbReference>
<keyword evidence="6" id="KW-1133">Transmembrane helix</keyword>